<dbReference type="EMBL" id="OU015566">
    <property type="protein sequence ID" value="CAG5105083.1"/>
    <property type="molecule type" value="Genomic_DNA"/>
</dbReference>
<evidence type="ECO:0000256" key="6">
    <source>
        <dbReference type="ARBA" id="ARBA00023034"/>
    </source>
</evidence>
<dbReference type="Pfam" id="PF10191">
    <property type="entry name" value="COG7"/>
    <property type="match status" value="1"/>
</dbReference>
<accession>A0ABN7SP43</accession>
<evidence type="ECO:0000256" key="7">
    <source>
        <dbReference type="ARBA" id="ARBA00023136"/>
    </source>
</evidence>
<proteinExistence type="inferred from homology"/>
<sequence length="741" mass="83193">MDFSSFGDENWDLLTWVNSAFKDVTKEKRDTYAASLLTKLQLVSQDISKTIEEAAEQGAQAVPKAARELETVRQEANFLKRHMNQVKEGLEDVEQKTNSSIQVLFSIDQIKERVESSEASLKKVDNWAQITQEAENAFTEQDLKTIAEKIAQLDQSILIFQGAPDYGEKQKLLDTFKNRLEATLSSKAIQSTKTHDVQAAKETIQHFASIGRVSQFESYYIKTSRAKFKESWELTEQFDRTTTLYENLVQKAAGELSFINAVFGEENAENILIKSYADILKNLPIKEAIKDLIDENDPSMSMEKISAHRLAAEQFVEKMQSFLDNSKSPIASSNIQNFVQVLWVPYGAAIIAFKDLMSATLAARVSDLRMDGDSMALLENISNATGHLVEMHNYAIETCKESTGSLGLLMLAEAIAVAHKKLTERAVSAIEDAKLRSRKEETEDIWPFFATSLQMLERFGPWIKELDRLESVFHEELYAIERFSSASMMNKESEEDPWNFNILRLCAPKNFGELQGFIDQSISKSSTLLADSNESFARLAQLTTDVAFDTAFVPIRCSFKSLAAMDLWNKAEAPLPEFGYSPSEEITQVGDALLTIPQHLDPLQADNSDLKRAVSCTKLPYTENLPDLPDSPENTDEDIFEHHHGAGAWLANAGHGACKLFMEQIFKIPELSEWGRLQLVCDLRYLESVGDSLGVEISEEWTALVQLLAASNDDLDQLASTAPQTIADKVYKMRKSLSQKE</sequence>
<dbReference type="InterPro" id="IPR019335">
    <property type="entry name" value="COG7"/>
</dbReference>
<dbReference type="PANTHER" id="PTHR21443">
    <property type="entry name" value="CONSERVED OLIGOMERIC GOLGI COMPLEX COMPONENT 7"/>
    <property type="match status" value="1"/>
</dbReference>
<organism evidence="9 10">
    <name type="scientific">Oikopleura dioica</name>
    <name type="common">Tunicate</name>
    <dbReference type="NCBI Taxonomy" id="34765"/>
    <lineage>
        <taxon>Eukaryota</taxon>
        <taxon>Metazoa</taxon>
        <taxon>Chordata</taxon>
        <taxon>Tunicata</taxon>
        <taxon>Appendicularia</taxon>
        <taxon>Copelata</taxon>
        <taxon>Oikopleuridae</taxon>
        <taxon>Oikopleura</taxon>
    </lineage>
</organism>
<evidence type="ECO:0000256" key="8">
    <source>
        <dbReference type="ARBA" id="ARBA00031345"/>
    </source>
</evidence>
<dbReference type="PANTHER" id="PTHR21443:SF0">
    <property type="entry name" value="CONSERVED OLIGOMERIC GOLGI COMPLEX SUBUNIT 7"/>
    <property type="match status" value="1"/>
</dbReference>
<evidence type="ECO:0000256" key="5">
    <source>
        <dbReference type="ARBA" id="ARBA00022927"/>
    </source>
</evidence>
<keyword evidence="5" id="KW-0653">Protein transport</keyword>
<gene>
    <name evidence="9" type="ORF">OKIOD_LOCUS10582</name>
</gene>
<evidence type="ECO:0000256" key="1">
    <source>
        <dbReference type="ARBA" id="ARBA00004395"/>
    </source>
</evidence>
<evidence type="ECO:0000256" key="3">
    <source>
        <dbReference type="ARBA" id="ARBA00020984"/>
    </source>
</evidence>
<protein>
    <recommendedName>
        <fullName evidence="3">Conserved oligomeric Golgi complex subunit 7</fullName>
    </recommendedName>
    <alternativeName>
        <fullName evidence="8">Component of oligomeric Golgi complex 7</fullName>
    </alternativeName>
</protein>
<evidence type="ECO:0000313" key="10">
    <source>
        <dbReference type="Proteomes" id="UP001158576"/>
    </source>
</evidence>
<keyword evidence="4" id="KW-0813">Transport</keyword>
<name>A0ABN7SP43_OIKDI</name>
<evidence type="ECO:0000256" key="4">
    <source>
        <dbReference type="ARBA" id="ARBA00022448"/>
    </source>
</evidence>
<reference evidence="9 10" key="1">
    <citation type="submission" date="2021-04" db="EMBL/GenBank/DDBJ databases">
        <authorList>
            <person name="Bliznina A."/>
        </authorList>
    </citation>
    <scope>NUCLEOTIDE SEQUENCE [LARGE SCALE GENOMIC DNA]</scope>
</reference>
<evidence type="ECO:0000256" key="2">
    <source>
        <dbReference type="ARBA" id="ARBA00005831"/>
    </source>
</evidence>
<keyword evidence="6" id="KW-0333">Golgi apparatus</keyword>
<keyword evidence="7" id="KW-0472">Membrane</keyword>
<keyword evidence="10" id="KW-1185">Reference proteome</keyword>
<comment type="similarity">
    <text evidence="2">Belongs to the COG7 family.</text>
</comment>
<evidence type="ECO:0000313" key="9">
    <source>
        <dbReference type="EMBL" id="CAG5105083.1"/>
    </source>
</evidence>
<comment type="subcellular location">
    <subcellularLocation>
        <location evidence="1">Golgi apparatus membrane</location>
        <topology evidence="1">Peripheral membrane protein</topology>
    </subcellularLocation>
</comment>
<dbReference type="Proteomes" id="UP001158576">
    <property type="component" value="Chromosome 1"/>
</dbReference>